<evidence type="ECO:0000313" key="3">
    <source>
        <dbReference type="Proteomes" id="UP000516052"/>
    </source>
</evidence>
<dbReference type="Proteomes" id="UP000516052">
    <property type="component" value="Chromosome"/>
</dbReference>
<sequence length="46" mass="4963">MTADRTTVIAQTAEHPPKALVDAPAPLLAGEDEREPEESHILRGID</sequence>
<reference evidence="2 3" key="1">
    <citation type="submission" date="2020-08" db="EMBL/GenBank/DDBJ databases">
        <title>A novel species.</title>
        <authorList>
            <person name="Gao J."/>
        </authorList>
    </citation>
    <scope>NUCLEOTIDE SEQUENCE [LARGE SCALE GENOMIC DNA]</scope>
    <source>
        <strain evidence="2 3">CRXT-G-22</strain>
    </source>
</reference>
<dbReference type="EMBL" id="CP060828">
    <property type="protein sequence ID" value="QNP75246.1"/>
    <property type="molecule type" value="Genomic_DNA"/>
</dbReference>
<keyword evidence="3" id="KW-1185">Reference proteome</keyword>
<name>A0A7H0IR30_9ACTN</name>
<evidence type="ECO:0000313" key="2">
    <source>
        <dbReference type="EMBL" id="QNP75246.1"/>
    </source>
</evidence>
<dbReference type="RefSeq" id="WP_187752167.1">
    <property type="nucleotide sequence ID" value="NZ_CP060828.1"/>
</dbReference>
<proteinExistence type="predicted"/>
<dbReference type="AlphaFoldDB" id="A0A7H0IR30"/>
<gene>
    <name evidence="2" type="ORF">IAG44_41480</name>
</gene>
<evidence type="ECO:0000256" key="1">
    <source>
        <dbReference type="SAM" id="MobiDB-lite"/>
    </source>
</evidence>
<protein>
    <submittedName>
        <fullName evidence="2">Uncharacterized protein</fullName>
    </submittedName>
</protein>
<feature type="region of interest" description="Disordered" evidence="1">
    <location>
        <begin position="21"/>
        <end position="46"/>
    </location>
</feature>
<dbReference type="KEGG" id="sroi:IAG44_41480"/>
<organism evidence="2 3">
    <name type="scientific">Streptomyces roseirectus</name>
    <dbReference type="NCBI Taxonomy" id="2768066"/>
    <lineage>
        <taxon>Bacteria</taxon>
        <taxon>Bacillati</taxon>
        <taxon>Actinomycetota</taxon>
        <taxon>Actinomycetes</taxon>
        <taxon>Kitasatosporales</taxon>
        <taxon>Streptomycetaceae</taxon>
        <taxon>Streptomyces</taxon>
    </lineage>
</organism>
<feature type="compositionally biased region" description="Basic and acidic residues" evidence="1">
    <location>
        <begin position="37"/>
        <end position="46"/>
    </location>
</feature>
<accession>A0A7H0IR30</accession>